<accession>A0A4Z1PP02</accession>
<reference evidence="1 2" key="1">
    <citation type="submission" date="2019-04" db="EMBL/GenBank/DDBJ databases">
        <title>High contiguity whole genome sequence and gene annotation resource for two Venturia nashicola isolates.</title>
        <authorList>
            <person name="Prokchorchik M."/>
            <person name="Won K."/>
            <person name="Lee Y."/>
            <person name="Choi E.D."/>
            <person name="Segonzac C."/>
            <person name="Sohn K.H."/>
        </authorList>
    </citation>
    <scope>NUCLEOTIDE SEQUENCE [LARGE SCALE GENOMIC DNA]</scope>
    <source>
        <strain evidence="1 2">PRI2</strain>
    </source>
</reference>
<name>A0A4Z1PP02_9PEZI</name>
<gene>
    <name evidence="1" type="ORF">E6O75_ATG03483</name>
</gene>
<proteinExistence type="predicted"/>
<dbReference type="EMBL" id="SNSC02000003">
    <property type="protein sequence ID" value="TID25620.1"/>
    <property type="molecule type" value="Genomic_DNA"/>
</dbReference>
<organism evidence="1 2">
    <name type="scientific">Venturia nashicola</name>
    <dbReference type="NCBI Taxonomy" id="86259"/>
    <lineage>
        <taxon>Eukaryota</taxon>
        <taxon>Fungi</taxon>
        <taxon>Dikarya</taxon>
        <taxon>Ascomycota</taxon>
        <taxon>Pezizomycotina</taxon>
        <taxon>Dothideomycetes</taxon>
        <taxon>Pleosporomycetidae</taxon>
        <taxon>Venturiales</taxon>
        <taxon>Venturiaceae</taxon>
        <taxon>Venturia</taxon>
    </lineage>
</organism>
<sequence length="74" mass="7401">MMAEMRLRLVSVETPMSTVIWTKVSGIISSVRVAVGNVDTGATGATGDAVGVAGAGAAVEDAVAPSAEQEIEVI</sequence>
<dbReference type="Proteomes" id="UP000298493">
    <property type="component" value="Unassembled WGS sequence"/>
</dbReference>
<evidence type="ECO:0000313" key="2">
    <source>
        <dbReference type="Proteomes" id="UP000298493"/>
    </source>
</evidence>
<protein>
    <submittedName>
        <fullName evidence="1">Uncharacterized protein</fullName>
    </submittedName>
</protein>
<comment type="caution">
    <text evidence="1">The sequence shown here is derived from an EMBL/GenBank/DDBJ whole genome shotgun (WGS) entry which is preliminary data.</text>
</comment>
<dbReference type="AlphaFoldDB" id="A0A4Z1PP02"/>
<evidence type="ECO:0000313" key="1">
    <source>
        <dbReference type="EMBL" id="TID25620.1"/>
    </source>
</evidence>
<keyword evidence="2" id="KW-1185">Reference proteome</keyword>